<accession>A0AAN9MY87</accession>
<proteinExistence type="predicted"/>
<dbReference type="AlphaFoldDB" id="A0AAN9MY87"/>
<name>A0AAN9MY87_CANGL</name>
<evidence type="ECO:0000313" key="1">
    <source>
        <dbReference type="EMBL" id="KAK7360444.1"/>
    </source>
</evidence>
<dbReference type="Proteomes" id="UP001367508">
    <property type="component" value="Unassembled WGS sequence"/>
</dbReference>
<organism evidence="1 2">
    <name type="scientific">Canavalia gladiata</name>
    <name type="common">Sword bean</name>
    <name type="synonym">Dolichos gladiatus</name>
    <dbReference type="NCBI Taxonomy" id="3824"/>
    <lineage>
        <taxon>Eukaryota</taxon>
        <taxon>Viridiplantae</taxon>
        <taxon>Streptophyta</taxon>
        <taxon>Embryophyta</taxon>
        <taxon>Tracheophyta</taxon>
        <taxon>Spermatophyta</taxon>
        <taxon>Magnoliopsida</taxon>
        <taxon>eudicotyledons</taxon>
        <taxon>Gunneridae</taxon>
        <taxon>Pentapetalae</taxon>
        <taxon>rosids</taxon>
        <taxon>fabids</taxon>
        <taxon>Fabales</taxon>
        <taxon>Fabaceae</taxon>
        <taxon>Papilionoideae</taxon>
        <taxon>50 kb inversion clade</taxon>
        <taxon>NPAAA clade</taxon>
        <taxon>indigoferoid/millettioid clade</taxon>
        <taxon>Phaseoleae</taxon>
        <taxon>Canavalia</taxon>
    </lineage>
</organism>
<gene>
    <name evidence="1" type="ORF">VNO77_02437</name>
</gene>
<keyword evidence="2" id="KW-1185">Reference proteome</keyword>
<comment type="caution">
    <text evidence="1">The sequence shown here is derived from an EMBL/GenBank/DDBJ whole genome shotgun (WGS) entry which is preliminary data.</text>
</comment>
<reference evidence="1 2" key="1">
    <citation type="submission" date="2024-01" db="EMBL/GenBank/DDBJ databases">
        <title>The genomes of 5 underutilized Papilionoideae crops provide insights into root nodulation and disease resistanc.</title>
        <authorList>
            <person name="Jiang F."/>
        </authorList>
    </citation>
    <scope>NUCLEOTIDE SEQUENCE [LARGE SCALE GENOMIC DNA]</scope>
    <source>
        <strain evidence="1">LVBAO_FW01</strain>
        <tissue evidence="1">Leaves</tissue>
    </source>
</reference>
<evidence type="ECO:0000313" key="2">
    <source>
        <dbReference type="Proteomes" id="UP001367508"/>
    </source>
</evidence>
<protein>
    <submittedName>
        <fullName evidence="1">Uncharacterized protein</fullName>
    </submittedName>
</protein>
<sequence>MYTFGWRCTSRIRRISLRLHKLPLSLPRVQLMTSANLGLPSPGAVASDNVGSILHPTLVTQLKSSWHYDLRHMTFTTTERAIFVVNVKLIKP</sequence>
<dbReference type="EMBL" id="JAYMYQ010000001">
    <property type="protein sequence ID" value="KAK7360444.1"/>
    <property type="molecule type" value="Genomic_DNA"/>
</dbReference>